<proteinExistence type="predicted"/>
<comment type="caution">
    <text evidence="1">The sequence shown here is derived from an EMBL/GenBank/DDBJ whole genome shotgun (WGS) entry which is preliminary data.</text>
</comment>
<dbReference type="EMBL" id="JAUTXU010000228">
    <property type="protein sequence ID" value="KAK3697306.1"/>
    <property type="molecule type" value="Genomic_DNA"/>
</dbReference>
<reference evidence="1" key="1">
    <citation type="submission" date="2023-07" db="EMBL/GenBank/DDBJ databases">
        <title>Black Yeasts Isolated from many extreme environments.</title>
        <authorList>
            <person name="Coleine C."/>
            <person name="Stajich J.E."/>
            <person name="Selbmann L."/>
        </authorList>
    </citation>
    <scope>NUCLEOTIDE SEQUENCE</scope>
    <source>
        <strain evidence="1">CCFEE 5714</strain>
    </source>
</reference>
<name>A0ACC3MK04_9PEZI</name>
<protein>
    <submittedName>
        <fullName evidence="1">Uncharacterized protein</fullName>
    </submittedName>
</protein>
<keyword evidence="2" id="KW-1185">Reference proteome</keyword>
<gene>
    <name evidence="1" type="ORF">LTR37_017539</name>
</gene>
<dbReference type="Proteomes" id="UP001281147">
    <property type="component" value="Unassembled WGS sequence"/>
</dbReference>
<evidence type="ECO:0000313" key="2">
    <source>
        <dbReference type="Proteomes" id="UP001281147"/>
    </source>
</evidence>
<organism evidence="1 2">
    <name type="scientific">Vermiconidia calcicola</name>
    <dbReference type="NCBI Taxonomy" id="1690605"/>
    <lineage>
        <taxon>Eukaryota</taxon>
        <taxon>Fungi</taxon>
        <taxon>Dikarya</taxon>
        <taxon>Ascomycota</taxon>
        <taxon>Pezizomycotina</taxon>
        <taxon>Dothideomycetes</taxon>
        <taxon>Dothideomycetidae</taxon>
        <taxon>Mycosphaerellales</taxon>
        <taxon>Extremaceae</taxon>
        <taxon>Vermiconidia</taxon>
    </lineage>
</organism>
<evidence type="ECO:0000313" key="1">
    <source>
        <dbReference type="EMBL" id="KAK3697306.1"/>
    </source>
</evidence>
<accession>A0ACC3MK04</accession>
<sequence length="395" mass="44672">MAGGVPLRVTNVAKGDPHSIVDDGLDIAELCARLEIAKYEVEERDRYEREKHEREEQDAAAQLREQVRAAVQNGTHNLREPLSKHRSRSTPLIDTNKNKFSYHLPERPTIRAVGSNIDAPRCTACEETALETDTAVTELVMRPSAVQRDELDRVFLSRRNSNSGASARPTTRSAKRGSFAILKRFAVADVKINHRPTELVRPKSEHAVKRRSQLLPVGQSQFVQVKRGELTTYEWMDLPRPRTAPRHAADSSTTLVNEWLLPYSWKVETNAPAQRPRTAPKQFQQSPPERPRFTPCGEGKEGRRSWLNLPLRLKKDKKDATRVDVVEVAEEPAVATSPPRFRFHTRSHTAPAGVLSEAALRLKKEERRRKRQALTAALQTAFLPNHTLSHQGFIS</sequence>